<feature type="compositionally biased region" description="Low complexity" evidence="1">
    <location>
        <begin position="26"/>
        <end position="40"/>
    </location>
</feature>
<dbReference type="InterPro" id="IPR038607">
    <property type="entry name" value="PhoD-like_sf"/>
</dbReference>
<feature type="domain" description="PhoD-like phosphatase" evidence="2">
    <location>
        <begin position="439"/>
        <end position="583"/>
    </location>
</feature>
<name>A0A814P7V6_9BILA</name>
<evidence type="ECO:0000313" key="3">
    <source>
        <dbReference type="EMBL" id="CAF1101670.1"/>
    </source>
</evidence>
<sequence length="685" mass="80211">MAEENLQEHTDKFDVGIKDQFGDLIANSPNPANPNPRNNSDCPKPKPKMSTVEDLPPPVSVSLETPTVTRPPKRFASTLGPYYQFITTDLNKMLWIGSALIFCEISFDQPKIEFFCEPKVDYNYEILYENLFNMRIYRINISIELRDGEGDDKICWKINWGNYSTNGLFHIARYHQKWRGGFFSCNGFDSTVPEQIQSDLKHGNVWEHLNSVHDETPLHILLWGGDQNYIDFIFEDIPYLQDWVNMEWNKKWTSDFHNDLKEQVEEYHFNSYIQNWERKEVKNALASIPSLMMWDDHDIFDGAGSYPPLLHDSPMMTGLFKTAQKFRLLFQHHTTLEKAREHGLFGYQGYNLLAHCGPDLVIIGTDGRTERNIETVQHVETWNMIFEKLENHVINIKHLIVVFPVPFSFVRFKLAASIFHRLKNLPNKYRNIPIVKQTNSVFGLPELYDDLLDEWTHEAHIDERNRALSRFQELANRKRIRITFFSGDVHCCGVSRFQTRLKHNLKPINDSKLMYQIISSAIVNIPPPRKFLRVAHYFRTKWHPIENTEEQLIDFFQRLPEDGRKLLHKKLLPNRNWCYFEICEETNPSVYKIIKTTFCYGFCQSKQRFTPAIELGPTSTPDGHGGTQPPIHQHSHKHACKETKEAGQEEIGTQTLKIRLWLESSEEHKEGRRFVSYELLIPNLV</sequence>
<evidence type="ECO:0000256" key="1">
    <source>
        <dbReference type="SAM" id="MobiDB-lite"/>
    </source>
</evidence>
<reference evidence="3" key="1">
    <citation type="submission" date="2021-02" db="EMBL/GenBank/DDBJ databases">
        <authorList>
            <person name="Nowell W R."/>
        </authorList>
    </citation>
    <scope>NUCLEOTIDE SEQUENCE</scope>
</reference>
<dbReference type="InterPro" id="IPR043904">
    <property type="entry name" value="PhoD_2-like"/>
</dbReference>
<dbReference type="CDD" id="cd07389">
    <property type="entry name" value="MPP_PhoD"/>
    <property type="match status" value="1"/>
</dbReference>
<feature type="domain" description="PhoD-like phosphatase" evidence="2">
    <location>
        <begin position="171"/>
        <end position="422"/>
    </location>
</feature>
<dbReference type="Proteomes" id="UP000663870">
    <property type="component" value="Unassembled WGS sequence"/>
</dbReference>
<dbReference type="Gene3D" id="3.60.21.70">
    <property type="entry name" value="PhoD-like phosphatase"/>
    <property type="match status" value="1"/>
</dbReference>
<evidence type="ECO:0000313" key="4">
    <source>
        <dbReference type="Proteomes" id="UP000663870"/>
    </source>
</evidence>
<dbReference type="GO" id="GO:0016020">
    <property type="term" value="C:membrane"/>
    <property type="evidence" value="ECO:0007669"/>
    <property type="project" value="TreeGrafter"/>
</dbReference>
<dbReference type="PANTHER" id="PTHR46689:SF1">
    <property type="entry name" value="PHOD-LIKE PHOSPHATASE DOMAIN-CONTAINING PROTEIN"/>
    <property type="match status" value="1"/>
</dbReference>
<dbReference type="AlphaFoldDB" id="A0A814P7V6"/>
<evidence type="ECO:0000259" key="2">
    <source>
        <dbReference type="Pfam" id="PF19050"/>
    </source>
</evidence>
<feature type="region of interest" description="Disordered" evidence="1">
    <location>
        <begin position="22"/>
        <end position="67"/>
    </location>
</feature>
<dbReference type="EMBL" id="CAJNOL010000523">
    <property type="protein sequence ID" value="CAF1101670.1"/>
    <property type="molecule type" value="Genomic_DNA"/>
</dbReference>
<proteinExistence type="predicted"/>
<comment type="caution">
    <text evidence="3">The sequence shown here is derived from an EMBL/GenBank/DDBJ whole genome shotgun (WGS) entry which is preliminary data.</text>
</comment>
<dbReference type="Pfam" id="PF19050">
    <property type="entry name" value="PhoD_2"/>
    <property type="match status" value="2"/>
</dbReference>
<protein>
    <recommendedName>
        <fullName evidence="2">PhoD-like phosphatase domain-containing protein</fullName>
    </recommendedName>
</protein>
<accession>A0A814P7V6</accession>
<gene>
    <name evidence="3" type="ORF">JXQ802_LOCUS19238</name>
</gene>
<organism evidence="3 4">
    <name type="scientific">Rotaria sordida</name>
    <dbReference type="NCBI Taxonomy" id="392033"/>
    <lineage>
        <taxon>Eukaryota</taxon>
        <taxon>Metazoa</taxon>
        <taxon>Spiralia</taxon>
        <taxon>Gnathifera</taxon>
        <taxon>Rotifera</taxon>
        <taxon>Eurotatoria</taxon>
        <taxon>Bdelloidea</taxon>
        <taxon>Philodinida</taxon>
        <taxon>Philodinidae</taxon>
        <taxon>Rotaria</taxon>
    </lineage>
</organism>
<dbReference type="InterPro" id="IPR018946">
    <property type="entry name" value="PhoD-like_MPP"/>
</dbReference>
<keyword evidence="4" id="KW-1185">Reference proteome</keyword>
<feature type="region of interest" description="Disordered" evidence="1">
    <location>
        <begin position="616"/>
        <end position="638"/>
    </location>
</feature>
<dbReference type="PANTHER" id="PTHR46689">
    <property type="entry name" value="MEMBRANE PROTEIN, PUTATIVE-RELATED"/>
    <property type="match status" value="1"/>
</dbReference>